<dbReference type="EMBL" id="BRPL01000002">
    <property type="protein sequence ID" value="GLB46703.1"/>
    <property type="molecule type" value="Genomic_DNA"/>
</dbReference>
<reference evidence="2" key="1">
    <citation type="submission" date="2022-07" db="EMBL/GenBank/DDBJ databases">
        <authorList>
            <person name="Kouya T."/>
            <person name="Ishiyama Y."/>
        </authorList>
    </citation>
    <scope>NUCLEOTIDE SEQUENCE</scope>
    <source>
        <strain evidence="2">WR16-4</strain>
    </source>
</reference>
<feature type="chain" id="PRO_5040775392" evidence="1">
    <location>
        <begin position="17"/>
        <end position="127"/>
    </location>
</feature>
<evidence type="ECO:0000313" key="2">
    <source>
        <dbReference type="EMBL" id="GLB46703.1"/>
    </source>
</evidence>
<comment type="caution">
    <text evidence="2">The sequence shown here is derived from an EMBL/GenBank/DDBJ whole genome shotgun (WGS) entry which is preliminary data.</text>
</comment>
<keyword evidence="1" id="KW-0732">Signal</keyword>
<organism evidence="2 3">
    <name type="scientific">Philodulcilactobacillus myokoensis</name>
    <dbReference type="NCBI Taxonomy" id="2929573"/>
    <lineage>
        <taxon>Bacteria</taxon>
        <taxon>Bacillati</taxon>
        <taxon>Bacillota</taxon>
        <taxon>Bacilli</taxon>
        <taxon>Lactobacillales</taxon>
        <taxon>Lactobacillaceae</taxon>
        <taxon>Philodulcilactobacillus</taxon>
    </lineage>
</organism>
<proteinExistence type="predicted"/>
<evidence type="ECO:0000313" key="3">
    <source>
        <dbReference type="Proteomes" id="UP001144204"/>
    </source>
</evidence>
<dbReference type="AlphaFoldDB" id="A0A9W6ESU0"/>
<dbReference type="Proteomes" id="UP001144204">
    <property type="component" value="Unassembled WGS sequence"/>
</dbReference>
<protein>
    <submittedName>
        <fullName evidence="2">Uncharacterized protein</fullName>
    </submittedName>
</protein>
<gene>
    <name evidence="2" type="ORF">WR164_06820</name>
</gene>
<accession>A0A9W6ESU0</accession>
<reference evidence="2" key="2">
    <citation type="journal article" date="2023" name="PLoS ONE">
        <title>Philodulcilactobacillus myokoensis gen. nov., sp. nov., a fructophilic, acidophilic, and agar-phobic lactic acid bacterium isolated from fermented vegetable extracts.</title>
        <authorList>
            <person name="Kouya T."/>
            <person name="Ishiyama Y."/>
            <person name="Ohashi S."/>
            <person name="Kumakubo R."/>
            <person name="Yamazaki T."/>
            <person name="Otaki T."/>
        </authorList>
    </citation>
    <scope>NUCLEOTIDE SEQUENCE</scope>
    <source>
        <strain evidence="2">WR16-4</strain>
    </source>
</reference>
<evidence type="ECO:0000256" key="1">
    <source>
        <dbReference type="SAM" id="SignalP"/>
    </source>
</evidence>
<feature type="signal peptide" evidence="1">
    <location>
        <begin position="1"/>
        <end position="16"/>
    </location>
</feature>
<name>A0A9W6ESU0_9LACO</name>
<sequence>MFLSTLILGLSLFAIASFSNHQSEERLFWHSFKTKFDQLEFQTKQNHFPSMITFHSQNIVFTSHQKSSTLHVPSGLRFVKKNFNHGASIHIQSDGFIDPQTVVWHSYNSNHDIFQKFQLGWGVYNLY</sequence>
<keyword evidence="3" id="KW-1185">Reference proteome</keyword>